<name>A0A9D3VQK1_9ROSI</name>
<proteinExistence type="predicted"/>
<keyword evidence="3" id="KW-1185">Reference proteome</keyword>
<dbReference type="EMBL" id="JAIQCV010000006">
    <property type="protein sequence ID" value="KAH1091442.1"/>
    <property type="molecule type" value="Genomic_DNA"/>
</dbReference>
<accession>A0A9D3VQK1</accession>
<sequence>MNFEGERDRKESSASSERVTVQELEVNASLPTLGSDNPELGTEALTWVVREVLEVVFEERIKEISEMLQEWLKPERVDAIFGSLKENK</sequence>
<feature type="compositionally biased region" description="Basic and acidic residues" evidence="1">
    <location>
        <begin position="1"/>
        <end position="12"/>
    </location>
</feature>
<gene>
    <name evidence="2" type="ORF">J1N35_018699</name>
</gene>
<evidence type="ECO:0000313" key="3">
    <source>
        <dbReference type="Proteomes" id="UP000828251"/>
    </source>
</evidence>
<organism evidence="2 3">
    <name type="scientific">Gossypium stocksii</name>
    <dbReference type="NCBI Taxonomy" id="47602"/>
    <lineage>
        <taxon>Eukaryota</taxon>
        <taxon>Viridiplantae</taxon>
        <taxon>Streptophyta</taxon>
        <taxon>Embryophyta</taxon>
        <taxon>Tracheophyta</taxon>
        <taxon>Spermatophyta</taxon>
        <taxon>Magnoliopsida</taxon>
        <taxon>eudicotyledons</taxon>
        <taxon>Gunneridae</taxon>
        <taxon>Pentapetalae</taxon>
        <taxon>rosids</taxon>
        <taxon>malvids</taxon>
        <taxon>Malvales</taxon>
        <taxon>Malvaceae</taxon>
        <taxon>Malvoideae</taxon>
        <taxon>Gossypium</taxon>
    </lineage>
</organism>
<dbReference type="Proteomes" id="UP000828251">
    <property type="component" value="Unassembled WGS sequence"/>
</dbReference>
<evidence type="ECO:0000256" key="1">
    <source>
        <dbReference type="SAM" id="MobiDB-lite"/>
    </source>
</evidence>
<dbReference type="AlphaFoldDB" id="A0A9D3VQK1"/>
<protein>
    <submittedName>
        <fullName evidence="2">Uncharacterized protein</fullName>
    </submittedName>
</protein>
<feature type="region of interest" description="Disordered" evidence="1">
    <location>
        <begin position="1"/>
        <end position="21"/>
    </location>
</feature>
<comment type="caution">
    <text evidence="2">The sequence shown here is derived from an EMBL/GenBank/DDBJ whole genome shotgun (WGS) entry which is preliminary data.</text>
</comment>
<reference evidence="2 3" key="1">
    <citation type="journal article" date="2021" name="Plant Biotechnol. J.">
        <title>Multi-omics assisted identification of the key and species-specific regulatory components of drought-tolerant mechanisms in Gossypium stocksii.</title>
        <authorList>
            <person name="Yu D."/>
            <person name="Ke L."/>
            <person name="Zhang D."/>
            <person name="Wu Y."/>
            <person name="Sun Y."/>
            <person name="Mei J."/>
            <person name="Sun J."/>
            <person name="Sun Y."/>
        </authorList>
    </citation>
    <scope>NUCLEOTIDE SEQUENCE [LARGE SCALE GENOMIC DNA]</scope>
    <source>
        <strain evidence="3">cv. E1</strain>
        <tissue evidence="2">Leaf</tissue>
    </source>
</reference>
<evidence type="ECO:0000313" key="2">
    <source>
        <dbReference type="EMBL" id="KAH1091442.1"/>
    </source>
</evidence>